<protein>
    <recommendedName>
        <fullName evidence="1">YdhG-like domain-containing protein</fullName>
    </recommendedName>
</protein>
<reference evidence="3" key="1">
    <citation type="submission" date="2016-10" db="EMBL/GenBank/DDBJ databases">
        <authorList>
            <person name="Varghese N."/>
            <person name="Submissions S."/>
        </authorList>
    </citation>
    <scope>NUCLEOTIDE SEQUENCE [LARGE SCALE GENOMIC DNA]</scope>
    <source>
        <strain evidence="3">DSM 17044</strain>
    </source>
</reference>
<feature type="domain" description="YdhG-like" evidence="1">
    <location>
        <begin position="32"/>
        <end position="136"/>
    </location>
</feature>
<name>A0A1H7S461_STIAU</name>
<dbReference type="InterPro" id="IPR014922">
    <property type="entry name" value="YdhG-like"/>
</dbReference>
<sequence>MGTTVEGRVANKTQATDASVDSFFDKIEPQARRDDAKAVAALMARCAGAPPRMWGSSIVGFDSYHYRYESGREGDAPRIGLSPRKAALVLYIMGGFPRYEALLSKLGKVTTGKACIYIKKLSDVDLAVLEKLITESLAYLRKLYPA</sequence>
<gene>
    <name evidence="2" type="ORF">SAMN05444354_107271</name>
</gene>
<evidence type="ECO:0000313" key="2">
    <source>
        <dbReference type="EMBL" id="SEL66307.1"/>
    </source>
</evidence>
<dbReference type="Proteomes" id="UP000182719">
    <property type="component" value="Unassembled WGS sequence"/>
</dbReference>
<evidence type="ECO:0000259" key="1">
    <source>
        <dbReference type="Pfam" id="PF08818"/>
    </source>
</evidence>
<evidence type="ECO:0000313" key="3">
    <source>
        <dbReference type="Proteomes" id="UP000182719"/>
    </source>
</evidence>
<accession>A0A1H7S461</accession>
<dbReference type="AlphaFoldDB" id="A0A1H7S461"/>
<dbReference type="Pfam" id="PF08818">
    <property type="entry name" value="DUF1801"/>
    <property type="match status" value="1"/>
</dbReference>
<organism evidence="2 3">
    <name type="scientific">Stigmatella aurantiaca</name>
    <dbReference type="NCBI Taxonomy" id="41"/>
    <lineage>
        <taxon>Bacteria</taxon>
        <taxon>Pseudomonadati</taxon>
        <taxon>Myxococcota</taxon>
        <taxon>Myxococcia</taxon>
        <taxon>Myxococcales</taxon>
        <taxon>Cystobacterineae</taxon>
        <taxon>Archangiaceae</taxon>
        <taxon>Stigmatella</taxon>
    </lineage>
</organism>
<dbReference type="EMBL" id="FOAP01000007">
    <property type="protein sequence ID" value="SEL66307.1"/>
    <property type="molecule type" value="Genomic_DNA"/>
</dbReference>
<dbReference type="RefSeq" id="WP_177241396.1">
    <property type="nucleotide sequence ID" value="NZ_FOAP01000007.1"/>
</dbReference>
<proteinExistence type="predicted"/>
<keyword evidence="3" id="KW-1185">Reference proteome</keyword>